<gene>
    <name evidence="2" type="ORF">G7084_04110</name>
</gene>
<evidence type="ECO:0000313" key="2">
    <source>
        <dbReference type="EMBL" id="QIL50568.1"/>
    </source>
</evidence>
<sequence length="45" mass="5461">MKLKYLKREQSENILVKVSRSYFLAVVSVLMSFFFFSWRLPRESV</sequence>
<dbReference type="AlphaFoldDB" id="A0A6G8AZS7"/>
<keyword evidence="1" id="KW-0812">Transmembrane</keyword>
<keyword evidence="1" id="KW-1133">Transmembrane helix</keyword>
<feature type="transmembrane region" description="Helical" evidence="1">
    <location>
        <begin position="21"/>
        <end position="40"/>
    </location>
</feature>
<accession>A0A6G8AZS7</accession>
<dbReference type="Proteomes" id="UP000500741">
    <property type="component" value="Chromosome"/>
</dbReference>
<dbReference type="RefSeq" id="WP_166010302.1">
    <property type="nucleotide sequence ID" value="NZ_CP049888.1"/>
</dbReference>
<protein>
    <submittedName>
        <fullName evidence="2">Uncharacterized protein</fullName>
    </submittedName>
</protein>
<reference evidence="2 3" key="1">
    <citation type="submission" date="2020-03" db="EMBL/GenBank/DDBJ databases">
        <title>Weissella sp. nov., isolated from Cybister lewisianus.</title>
        <authorList>
            <person name="Hyun D.-W."/>
            <person name="Bae J.-W."/>
        </authorList>
    </citation>
    <scope>NUCLEOTIDE SEQUENCE [LARGE SCALE GENOMIC DNA]</scope>
    <source>
        <strain evidence="2 3">HDW19</strain>
    </source>
</reference>
<name>A0A6G8AZS7_9LACO</name>
<keyword evidence="1" id="KW-0472">Membrane</keyword>
<evidence type="ECO:0000256" key="1">
    <source>
        <dbReference type="SAM" id="Phobius"/>
    </source>
</evidence>
<organism evidence="2 3">
    <name type="scientific">Weissella coleopterorum</name>
    <dbReference type="NCBI Taxonomy" id="2714949"/>
    <lineage>
        <taxon>Bacteria</taxon>
        <taxon>Bacillati</taxon>
        <taxon>Bacillota</taxon>
        <taxon>Bacilli</taxon>
        <taxon>Lactobacillales</taxon>
        <taxon>Lactobacillaceae</taxon>
        <taxon>Weissella</taxon>
    </lineage>
</organism>
<dbReference type="EMBL" id="CP049888">
    <property type="protein sequence ID" value="QIL50568.1"/>
    <property type="molecule type" value="Genomic_DNA"/>
</dbReference>
<evidence type="ECO:0000313" key="3">
    <source>
        <dbReference type="Proteomes" id="UP000500741"/>
    </source>
</evidence>
<keyword evidence="3" id="KW-1185">Reference proteome</keyword>
<proteinExistence type="predicted"/>
<dbReference type="KEGG" id="wco:G7084_04110"/>